<dbReference type="AlphaFoldDB" id="A0AAW1DKU2"/>
<proteinExistence type="predicted"/>
<sequence>MFIFGVLLLAKLVAKEDNGNNIKIGDKELSLRVVEGEEEKTFLEKQKAELMKKRIAAQRRKGMNKKGRGLTGVPLHLKPVVLC</sequence>
<keyword evidence="2" id="KW-0732">Signal</keyword>
<feature type="coiled-coil region" evidence="1">
    <location>
        <begin position="33"/>
        <end position="60"/>
    </location>
</feature>
<evidence type="ECO:0000313" key="3">
    <source>
        <dbReference type="EMBL" id="KAK9511207.1"/>
    </source>
</evidence>
<keyword evidence="1" id="KW-0175">Coiled coil</keyword>
<dbReference type="EMBL" id="JAPXFL010000002">
    <property type="protein sequence ID" value="KAK9511207.1"/>
    <property type="molecule type" value="Genomic_DNA"/>
</dbReference>
<comment type="caution">
    <text evidence="3">The sequence shown here is derived from an EMBL/GenBank/DDBJ whole genome shotgun (WGS) entry which is preliminary data.</text>
</comment>
<feature type="signal peptide" evidence="2">
    <location>
        <begin position="1"/>
        <end position="15"/>
    </location>
</feature>
<evidence type="ECO:0000313" key="4">
    <source>
        <dbReference type="Proteomes" id="UP001461498"/>
    </source>
</evidence>
<dbReference type="Gene3D" id="3.30.70.330">
    <property type="match status" value="1"/>
</dbReference>
<evidence type="ECO:0000256" key="2">
    <source>
        <dbReference type="SAM" id="SignalP"/>
    </source>
</evidence>
<organism evidence="3 4">
    <name type="scientific">Rhynocoris fuscipes</name>
    <dbReference type="NCBI Taxonomy" id="488301"/>
    <lineage>
        <taxon>Eukaryota</taxon>
        <taxon>Metazoa</taxon>
        <taxon>Ecdysozoa</taxon>
        <taxon>Arthropoda</taxon>
        <taxon>Hexapoda</taxon>
        <taxon>Insecta</taxon>
        <taxon>Pterygota</taxon>
        <taxon>Neoptera</taxon>
        <taxon>Paraneoptera</taxon>
        <taxon>Hemiptera</taxon>
        <taxon>Heteroptera</taxon>
        <taxon>Panheteroptera</taxon>
        <taxon>Cimicomorpha</taxon>
        <taxon>Reduviidae</taxon>
        <taxon>Harpactorinae</taxon>
        <taxon>Harpactorini</taxon>
        <taxon>Rhynocoris</taxon>
    </lineage>
</organism>
<dbReference type="Proteomes" id="UP001461498">
    <property type="component" value="Unassembled WGS sequence"/>
</dbReference>
<feature type="chain" id="PRO_5043889517" evidence="2">
    <location>
        <begin position="16"/>
        <end position="83"/>
    </location>
</feature>
<name>A0AAW1DKU2_9HEMI</name>
<dbReference type="InterPro" id="IPR012677">
    <property type="entry name" value="Nucleotide-bd_a/b_plait_sf"/>
</dbReference>
<accession>A0AAW1DKU2</accession>
<keyword evidence="4" id="KW-1185">Reference proteome</keyword>
<reference evidence="3 4" key="1">
    <citation type="submission" date="2022-12" db="EMBL/GenBank/DDBJ databases">
        <title>Chromosome-level genome assembly of true bugs.</title>
        <authorList>
            <person name="Ma L."/>
            <person name="Li H."/>
        </authorList>
    </citation>
    <scope>NUCLEOTIDE SEQUENCE [LARGE SCALE GENOMIC DNA]</scope>
    <source>
        <strain evidence="3">Lab_2022b</strain>
    </source>
</reference>
<protein>
    <submittedName>
        <fullName evidence="3">Uncharacterized protein</fullName>
    </submittedName>
</protein>
<gene>
    <name evidence="3" type="ORF">O3M35_005810</name>
</gene>
<evidence type="ECO:0000256" key="1">
    <source>
        <dbReference type="SAM" id="Coils"/>
    </source>
</evidence>